<feature type="non-terminal residue" evidence="1">
    <location>
        <position position="1"/>
    </location>
</feature>
<organism evidence="1 2">
    <name type="scientific">Mycena metata</name>
    <dbReference type="NCBI Taxonomy" id="1033252"/>
    <lineage>
        <taxon>Eukaryota</taxon>
        <taxon>Fungi</taxon>
        <taxon>Dikarya</taxon>
        <taxon>Basidiomycota</taxon>
        <taxon>Agaricomycotina</taxon>
        <taxon>Agaricomycetes</taxon>
        <taxon>Agaricomycetidae</taxon>
        <taxon>Agaricales</taxon>
        <taxon>Marasmiineae</taxon>
        <taxon>Mycenaceae</taxon>
        <taxon>Mycena</taxon>
    </lineage>
</organism>
<accession>A0AAD7NM68</accession>
<evidence type="ECO:0000313" key="2">
    <source>
        <dbReference type="Proteomes" id="UP001215598"/>
    </source>
</evidence>
<proteinExistence type="predicted"/>
<dbReference type="AlphaFoldDB" id="A0AAD7NM68"/>
<feature type="non-terminal residue" evidence="1">
    <location>
        <position position="79"/>
    </location>
</feature>
<gene>
    <name evidence="1" type="ORF">B0H16DRAFT_1275804</name>
</gene>
<reference evidence="1" key="1">
    <citation type="submission" date="2023-03" db="EMBL/GenBank/DDBJ databases">
        <title>Massive genome expansion in bonnet fungi (Mycena s.s.) driven by repeated elements and novel gene families across ecological guilds.</title>
        <authorList>
            <consortium name="Lawrence Berkeley National Laboratory"/>
            <person name="Harder C.B."/>
            <person name="Miyauchi S."/>
            <person name="Viragh M."/>
            <person name="Kuo A."/>
            <person name="Thoen E."/>
            <person name="Andreopoulos B."/>
            <person name="Lu D."/>
            <person name="Skrede I."/>
            <person name="Drula E."/>
            <person name="Henrissat B."/>
            <person name="Morin E."/>
            <person name="Kohler A."/>
            <person name="Barry K."/>
            <person name="LaButti K."/>
            <person name="Morin E."/>
            <person name="Salamov A."/>
            <person name="Lipzen A."/>
            <person name="Mereny Z."/>
            <person name="Hegedus B."/>
            <person name="Baldrian P."/>
            <person name="Stursova M."/>
            <person name="Weitz H."/>
            <person name="Taylor A."/>
            <person name="Grigoriev I.V."/>
            <person name="Nagy L.G."/>
            <person name="Martin F."/>
            <person name="Kauserud H."/>
        </authorList>
    </citation>
    <scope>NUCLEOTIDE SEQUENCE</scope>
    <source>
        <strain evidence="1">CBHHK182m</strain>
    </source>
</reference>
<comment type="caution">
    <text evidence="1">The sequence shown here is derived from an EMBL/GenBank/DDBJ whole genome shotgun (WGS) entry which is preliminary data.</text>
</comment>
<protein>
    <submittedName>
        <fullName evidence="1">Uncharacterized protein</fullName>
    </submittedName>
</protein>
<keyword evidence="2" id="KW-1185">Reference proteome</keyword>
<dbReference type="Proteomes" id="UP001215598">
    <property type="component" value="Unassembled WGS sequence"/>
</dbReference>
<sequence length="79" mass="8061">FTVTTCKADSECQQGCCGFATGKRAGPGIAQTNGSAGCGRENKYPNYDVAAALRLDACVKAAVNGKLSSAIIQAVFVSK</sequence>
<evidence type="ECO:0000313" key="1">
    <source>
        <dbReference type="EMBL" id="KAJ7766052.1"/>
    </source>
</evidence>
<dbReference type="EMBL" id="JARKIB010000024">
    <property type="protein sequence ID" value="KAJ7766052.1"/>
    <property type="molecule type" value="Genomic_DNA"/>
</dbReference>
<name>A0AAD7NM68_9AGAR</name>